<dbReference type="Proteomes" id="UP000503540">
    <property type="component" value="Chromosome"/>
</dbReference>
<evidence type="ECO:0000256" key="5">
    <source>
        <dbReference type="ARBA" id="ARBA00023002"/>
    </source>
</evidence>
<evidence type="ECO:0000256" key="7">
    <source>
        <dbReference type="SAM" id="Phobius"/>
    </source>
</evidence>
<dbReference type="GO" id="GO:0003955">
    <property type="term" value="F:NAD(P)H dehydrogenase (quinone) activity"/>
    <property type="evidence" value="ECO:0007669"/>
    <property type="project" value="TreeGrafter"/>
</dbReference>
<evidence type="ECO:0000259" key="8">
    <source>
        <dbReference type="Pfam" id="PF07992"/>
    </source>
</evidence>
<evidence type="ECO:0000256" key="3">
    <source>
        <dbReference type="ARBA" id="ARBA00022630"/>
    </source>
</evidence>
<feature type="region of interest" description="Disordered" evidence="6">
    <location>
        <begin position="52"/>
        <end position="76"/>
    </location>
</feature>
<evidence type="ECO:0000256" key="6">
    <source>
        <dbReference type="SAM" id="MobiDB-lite"/>
    </source>
</evidence>
<dbReference type="InterPro" id="IPR051169">
    <property type="entry name" value="NADH-Q_oxidoreductase"/>
</dbReference>
<dbReference type="PANTHER" id="PTHR42913:SF3">
    <property type="entry name" value="64 KDA MITOCHONDRIAL NADH DEHYDROGENASE (EUROFUNG)"/>
    <property type="match status" value="1"/>
</dbReference>
<gene>
    <name evidence="9" type="ORF">F5544_38505</name>
</gene>
<evidence type="ECO:0000313" key="10">
    <source>
        <dbReference type="Proteomes" id="UP000503540"/>
    </source>
</evidence>
<comment type="cofactor">
    <cofactor evidence="1">
        <name>FAD</name>
        <dbReference type="ChEBI" id="CHEBI:57692"/>
    </cofactor>
</comment>
<dbReference type="AlphaFoldDB" id="A0A6G9YRK2"/>
<evidence type="ECO:0000256" key="2">
    <source>
        <dbReference type="ARBA" id="ARBA00005272"/>
    </source>
</evidence>
<reference evidence="9 10" key="1">
    <citation type="journal article" date="2019" name="ACS Chem. Biol.">
        <title>Identification and Mobilization of a Cryptic Antibiotic Biosynthesis Gene Locus from a Human-Pathogenic Nocardia Isolate.</title>
        <authorList>
            <person name="Herisse M."/>
            <person name="Ishida K."/>
            <person name="Porter J.L."/>
            <person name="Howden B."/>
            <person name="Hertweck C."/>
            <person name="Stinear T.P."/>
            <person name="Pidot S.J."/>
        </authorList>
    </citation>
    <scope>NUCLEOTIDE SEQUENCE [LARGE SCALE GENOMIC DNA]</scope>
    <source>
        <strain evidence="9 10">AUSMDU00012717</strain>
    </source>
</reference>
<feature type="transmembrane region" description="Helical" evidence="7">
    <location>
        <begin position="83"/>
        <end position="100"/>
    </location>
</feature>
<organism evidence="9 10">
    <name type="scientific">Nocardia arthritidis</name>
    <dbReference type="NCBI Taxonomy" id="228602"/>
    <lineage>
        <taxon>Bacteria</taxon>
        <taxon>Bacillati</taxon>
        <taxon>Actinomycetota</taxon>
        <taxon>Actinomycetes</taxon>
        <taxon>Mycobacteriales</taxon>
        <taxon>Nocardiaceae</taxon>
        <taxon>Nocardia</taxon>
    </lineage>
</organism>
<dbReference type="GO" id="GO:0019646">
    <property type="term" value="P:aerobic electron transport chain"/>
    <property type="evidence" value="ECO:0007669"/>
    <property type="project" value="TreeGrafter"/>
</dbReference>
<keyword evidence="3" id="KW-0285">Flavoprotein</keyword>
<dbReference type="InterPro" id="IPR023753">
    <property type="entry name" value="FAD/NAD-binding_dom"/>
</dbReference>
<keyword evidence="5" id="KW-0560">Oxidoreductase</keyword>
<sequence>MRDKYFRRLDGGVVHGCGCNHLGVLVHDVSFASRARAQDTGSTRFLTAQCSDPRHRPKLSGIRGLSRSGSTRTRQERTMPHRIVVLGAGYAGAFSAGYLARQLHSDDFEITVINAEPDFVERLRLHQLAAGHDLRHRPLAEVFAGTGIRLRLARITSVDAAHKTVTIDDGNGIDRIEYDTLLYALGSTAADHGVAGVAEHAFHVAQRPAALRLRARLDELGEGGMMLVVGGNLTAIETAIEIAEARPGLEVSLATSGELGGWLGPKARRHLLRAFDRFDITVHEHTTIARVEKQGAIAADGTAFASDATVWAAGFTVHPIAAASGFEVMPNGQIRVDRQMRSVSHPEVYVAGDSAFIIGENGHPLPMSCASAGYTSAQATAAIIGDRTGRKIKATALTYIGNHISLGRKDAIFQLVDDDARAKPGALCGRSAAWIKSAIVATSGWAISHPTMGKPSHKYHSAAAREHSPELVAR</sequence>
<dbReference type="Gene3D" id="3.50.50.100">
    <property type="match status" value="1"/>
</dbReference>
<dbReference type="SUPFAM" id="SSF51905">
    <property type="entry name" value="FAD/NAD(P)-binding domain"/>
    <property type="match status" value="1"/>
</dbReference>
<evidence type="ECO:0000256" key="1">
    <source>
        <dbReference type="ARBA" id="ARBA00001974"/>
    </source>
</evidence>
<accession>A0A6G9YRK2</accession>
<evidence type="ECO:0000313" key="9">
    <source>
        <dbReference type="EMBL" id="QIS15523.1"/>
    </source>
</evidence>
<keyword evidence="4" id="KW-0274">FAD</keyword>
<protein>
    <submittedName>
        <fullName evidence="9">Oxidoreductase</fullName>
    </submittedName>
</protein>
<dbReference type="PANTHER" id="PTHR42913">
    <property type="entry name" value="APOPTOSIS-INDUCING FACTOR 1"/>
    <property type="match status" value="1"/>
</dbReference>
<feature type="compositionally biased region" description="Low complexity" evidence="6">
    <location>
        <begin position="59"/>
        <end position="72"/>
    </location>
</feature>
<keyword evidence="10" id="KW-1185">Reference proteome</keyword>
<proteinExistence type="inferred from homology"/>
<dbReference type="PRINTS" id="PR00469">
    <property type="entry name" value="PNDRDTASEII"/>
</dbReference>
<keyword evidence="7" id="KW-0812">Transmembrane</keyword>
<name>A0A6G9YRK2_9NOCA</name>
<comment type="similarity">
    <text evidence="2">Belongs to the NADH dehydrogenase family.</text>
</comment>
<dbReference type="PRINTS" id="PR00368">
    <property type="entry name" value="FADPNR"/>
</dbReference>
<dbReference type="EMBL" id="CP046172">
    <property type="protein sequence ID" value="QIS15523.1"/>
    <property type="molecule type" value="Genomic_DNA"/>
</dbReference>
<keyword evidence="7" id="KW-1133">Transmembrane helix</keyword>
<dbReference type="KEGG" id="nah:F5544_38505"/>
<dbReference type="InterPro" id="IPR036188">
    <property type="entry name" value="FAD/NAD-bd_sf"/>
</dbReference>
<evidence type="ECO:0000256" key="4">
    <source>
        <dbReference type="ARBA" id="ARBA00022827"/>
    </source>
</evidence>
<dbReference type="Pfam" id="PF07992">
    <property type="entry name" value="Pyr_redox_2"/>
    <property type="match status" value="1"/>
</dbReference>
<feature type="domain" description="FAD/NAD(P)-binding" evidence="8">
    <location>
        <begin position="82"/>
        <end position="368"/>
    </location>
</feature>
<keyword evidence="7" id="KW-0472">Membrane</keyword>